<comment type="similarity">
    <text evidence="1 2">Belongs to the small heat shock protein (HSP20) family.</text>
</comment>
<dbReference type="PANTHER" id="PTHR45640">
    <property type="entry name" value="HEAT SHOCK PROTEIN HSP-12.2-RELATED"/>
    <property type="match status" value="1"/>
</dbReference>
<dbReference type="SUPFAM" id="SSF49764">
    <property type="entry name" value="HSP20-like chaperones"/>
    <property type="match status" value="1"/>
</dbReference>
<dbReference type="InterPro" id="IPR002068">
    <property type="entry name" value="A-crystallin/Hsp20_dom"/>
</dbReference>
<protein>
    <recommendedName>
        <fullName evidence="3">SHSP domain-containing protein</fullName>
    </recommendedName>
</protein>
<feature type="domain" description="SHSP" evidence="3">
    <location>
        <begin position="85"/>
        <end position="192"/>
    </location>
</feature>
<dbReference type="GO" id="GO:0009408">
    <property type="term" value="P:response to heat"/>
    <property type="evidence" value="ECO:0007669"/>
    <property type="project" value="TreeGrafter"/>
</dbReference>
<evidence type="ECO:0000259" key="3">
    <source>
        <dbReference type="PROSITE" id="PS01031"/>
    </source>
</evidence>
<dbReference type="GO" id="GO:0005634">
    <property type="term" value="C:nucleus"/>
    <property type="evidence" value="ECO:0007669"/>
    <property type="project" value="TreeGrafter"/>
</dbReference>
<dbReference type="Pfam" id="PF00011">
    <property type="entry name" value="HSP20"/>
    <property type="match status" value="1"/>
</dbReference>
<proteinExistence type="inferred from homology"/>
<dbReference type="AlphaFoldDB" id="A0A2W1BK52"/>
<accession>A0A2W1BK52</accession>
<name>A0A2W1BK52_HELAM</name>
<dbReference type="GO" id="GO:0042026">
    <property type="term" value="P:protein refolding"/>
    <property type="evidence" value="ECO:0007669"/>
    <property type="project" value="TreeGrafter"/>
</dbReference>
<dbReference type="PRINTS" id="PR00299">
    <property type="entry name" value="ACRYSTALLIN"/>
</dbReference>
<keyword evidence="5" id="KW-1185">Reference proteome</keyword>
<organism evidence="4 5">
    <name type="scientific">Helicoverpa armigera</name>
    <name type="common">Cotton bollworm</name>
    <name type="synonym">Heliothis armigera</name>
    <dbReference type="NCBI Taxonomy" id="29058"/>
    <lineage>
        <taxon>Eukaryota</taxon>
        <taxon>Metazoa</taxon>
        <taxon>Ecdysozoa</taxon>
        <taxon>Arthropoda</taxon>
        <taxon>Hexapoda</taxon>
        <taxon>Insecta</taxon>
        <taxon>Pterygota</taxon>
        <taxon>Neoptera</taxon>
        <taxon>Endopterygota</taxon>
        <taxon>Lepidoptera</taxon>
        <taxon>Glossata</taxon>
        <taxon>Ditrysia</taxon>
        <taxon>Noctuoidea</taxon>
        <taxon>Noctuidae</taxon>
        <taxon>Heliothinae</taxon>
        <taxon>Helicoverpa</taxon>
    </lineage>
</organism>
<evidence type="ECO:0000256" key="1">
    <source>
        <dbReference type="PROSITE-ProRule" id="PRU00285"/>
    </source>
</evidence>
<evidence type="ECO:0000313" key="4">
    <source>
        <dbReference type="EMBL" id="PZC74671.1"/>
    </source>
</evidence>
<dbReference type="Gene3D" id="2.60.40.790">
    <property type="match status" value="1"/>
</dbReference>
<dbReference type="PROSITE" id="PS01031">
    <property type="entry name" value="SHSP"/>
    <property type="match status" value="1"/>
</dbReference>
<dbReference type="OrthoDB" id="10060792at2759"/>
<dbReference type="GO" id="GO:0005737">
    <property type="term" value="C:cytoplasm"/>
    <property type="evidence" value="ECO:0007669"/>
    <property type="project" value="TreeGrafter"/>
</dbReference>
<dbReference type="InterPro" id="IPR001436">
    <property type="entry name" value="Alpha-crystallin/sHSP_animal"/>
</dbReference>
<dbReference type="EMBL" id="KZ150034">
    <property type="protein sequence ID" value="PZC74671.1"/>
    <property type="molecule type" value="Genomic_DNA"/>
</dbReference>
<gene>
    <name evidence="4" type="primary">HaOG207390</name>
    <name evidence="4" type="ORF">B5X24_HaOG207390</name>
</gene>
<dbReference type="CDD" id="cd06526">
    <property type="entry name" value="metazoan_ACD"/>
    <property type="match status" value="1"/>
</dbReference>
<dbReference type="InterPro" id="IPR008978">
    <property type="entry name" value="HSP20-like_chaperone"/>
</dbReference>
<evidence type="ECO:0000256" key="2">
    <source>
        <dbReference type="RuleBase" id="RU003616"/>
    </source>
</evidence>
<reference evidence="4 5" key="1">
    <citation type="journal article" date="2017" name="BMC Biol.">
        <title>Genomic innovations, transcriptional plasticity and gene loss underlying the evolution and divergence of two highly polyphagous and invasive Helicoverpa pest species.</title>
        <authorList>
            <person name="Pearce S.L."/>
            <person name="Clarke D.F."/>
            <person name="East P.D."/>
            <person name="Elfekih S."/>
            <person name="Gordon K.H."/>
            <person name="Jermiin L.S."/>
            <person name="McGaughran A."/>
            <person name="Oakeshott J.G."/>
            <person name="Papanikolaou A."/>
            <person name="Perera O.P."/>
            <person name="Rane R.V."/>
            <person name="Richards S."/>
            <person name="Tay W.T."/>
            <person name="Walsh T.K."/>
            <person name="Anderson A."/>
            <person name="Anderson C.J."/>
            <person name="Asgari S."/>
            <person name="Board P.G."/>
            <person name="Bretschneider A."/>
            <person name="Campbell P.M."/>
            <person name="Chertemps T."/>
            <person name="Christeller J.T."/>
            <person name="Coppin C.W."/>
            <person name="Downes S.J."/>
            <person name="Duan G."/>
            <person name="Farnsworth C.A."/>
            <person name="Good R.T."/>
            <person name="Han L.B."/>
            <person name="Han Y.C."/>
            <person name="Hatje K."/>
            <person name="Horne I."/>
            <person name="Huang Y.P."/>
            <person name="Hughes D.S."/>
            <person name="Jacquin-Joly E."/>
            <person name="James W."/>
            <person name="Jhangiani S."/>
            <person name="Kollmar M."/>
            <person name="Kuwar S.S."/>
            <person name="Li S."/>
            <person name="Liu N.Y."/>
            <person name="Maibeche M.T."/>
            <person name="Miller J.R."/>
            <person name="Montagne N."/>
            <person name="Perry T."/>
            <person name="Qu J."/>
            <person name="Song S.V."/>
            <person name="Sutton G.G."/>
            <person name="Vogel H."/>
            <person name="Walenz B.P."/>
            <person name="Xu W."/>
            <person name="Zhang H.J."/>
            <person name="Zou Z."/>
            <person name="Batterham P."/>
            <person name="Edwards O.R."/>
            <person name="Feyereisen R."/>
            <person name="Gibbs R.A."/>
            <person name="Heckel D.G."/>
            <person name="McGrath A."/>
            <person name="Robin C."/>
            <person name="Scherer S.E."/>
            <person name="Worley K.C."/>
            <person name="Wu Y.D."/>
        </authorList>
    </citation>
    <scope>NUCLEOTIDE SEQUENCE [LARGE SCALE GENOMIC DNA]</scope>
    <source>
        <strain evidence="4">Harm_GR_Male_#8</strain>
        <tissue evidence="4">Whole organism</tissue>
    </source>
</reference>
<dbReference type="Proteomes" id="UP000249218">
    <property type="component" value="Unassembled WGS sequence"/>
</dbReference>
<dbReference type="GO" id="GO:0051082">
    <property type="term" value="F:unfolded protein binding"/>
    <property type="evidence" value="ECO:0007669"/>
    <property type="project" value="TreeGrafter"/>
</dbReference>
<sequence>MSSKPAGKTAKIHEHALQKKQNIPVQITDLSIFDNSYSFMKEKFAQEMHRIDQQMKKFSLDLDQYYGQSSNVQTGLMTRQENLSHWDHLTNSPLVQGEGEDKSLKLQFDVSQFDPTEVKVKILNDLLIISANHEEKTNEKTVYREYNREFKLPLGTDPERVVSSLSRDGVLTVQAPLPQPLERTILSPRHGN</sequence>
<evidence type="ECO:0000313" key="5">
    <source>
        <dbReference type="Proteomes" id="UP000249218"/>
    </source>
</evidence>
<dbReference type="PANTHER" id="PTHR45640:SF26">
    <property type="entry name" value="RE23625P"/>
    <property type="match status" value="1"/>
</dbReference>